<organism evidence="1">
    <name type="scientific">uncultured Caudovirales phage</name>
    <dbReference type="NCBI Taxonomy" id="2100421"/>
    <lineage>
        <taxon>Viruses</taxon>
        <taxon>Duplodnaviria</taxon>
        <taxon>Heunggongvirae</taxon>
        <taxon>Uroviricota</taxon>
        <taxon>Caudoviricetes</taxon>
        <taxon>Peduoviridae</taxon>
        <taxon>Maltschvirus</taxon>
        <taxon>Maltschvirus maltsch</taxon>
    </lineage>
</organism>
<protein>
    <recommendedName>
        <fullName evidence="2">DUF932 domain-containing protein</fullName>
    </recommendedName>
</protein>
<accession>A0A6J5KQC6</accession>
<sequence>MTHQIDVSKGTRVGTVSNQWAMRDDDQRFLNLSDLRNQVATWASESHAQEVMPANIRALFDKNNPGYLAIDVDGTIVDPSHWGFDQICRVAAAPASYMRHLPGPLAAVNLNYGLAAMEKKPISAYLRQPQGETSTMLRGLTSNRYGRILDVDVVDSVMKVAGNGVGDTRWKVPGTIDWTSKFGVSYNPEVDITKENTTLYASDRDVFLFLVDDMNPIEVGKLSNGAPDLMFRGFYVWNSEVGSRTFGFASMYLRGVCQNRNLWGVEDFNEIVFRHTSGAPDRFVEQAEPALLGFANSSESRLITGVKAAKNAIVAQDKDERLEFLAKFGFSQKGGQLVIDTCVAEEEKAPESLWDFAQGVSALARRETLQEDRLKMEAVAGKILDRVKVPA</sequence>
<name>A0A6J5KQC6_9CAUD</name>
<dbReference type="EMBL" id="LR796164">
    <property type="protein sequence ID" value="CAB4122290.1"/>
    <property type="molecule type" value="Genomic_DNA"/>
</dbReference>
<gene>
    <name evidence="1" type="ORF">UFOVP36_23</name>
</gene>
<evidence type="ECO:0008006" key="2">
    <source>
        <dbReference type="Google" id="ProtNLM"/>
    </source>
</evidence>
<evidence type="ECO:0000313" key="1">
    <source>
        <dbReference type="EMBL" id="CAB4122290.1"/>
    </source>
</evidence>
<proteinExistence type="predicted"/>
<reference evidence="1" key="1">
    <citation type="submission" date="2020-04" db="EMBL/GenBank/DDBJ databases">
        <authorList>
            <person name="Chiriac C."/>
            <person name="Salcher M."/>
            <person name="Ghai R."/>
            <person name="Kavagutti S V."/>
        </authorList>
    </citation>
    <scope>NUCLEOTIDE SEQUENCE</scope>
</reference>